<evidence type="ECO:0000313" key="6">
    <source>
        <dbReference type="Proteomes" id="UP000015241"/>
    </source>
</evidence>
<proteinExistence type="predicted"/>
<gene>
    <name evidence="5" type="ORF">FOMPIDRAFT_1046176</name>
</gene>
<keyword evidence="1" id="KW-0479">Metal-binding</keyword>
<dbReference type="HOGENOM" id="CLU_1031185_0_0_1"/>
<dbReference type="InterPro" id="IPR002893">
    <property type="entry name" value="Znf_MYND"/>
</dbReference>
<dbReference type="SUPFAM" id="SSF144232">
    <property type="entry name" value="HIT/MYND zinc finger-like"/>
    <property type="match status" value="1"/>
</dbReference>
<evidence type="ECO:0000259" key="4">
    <source>
        <dbReference type="Pfam" id="PF01753"/>
    </source>
</evidence>
<evidence type="ECO:0000256" key="1">
    <source>
        <dbReference type="ARBA" id="ARBA00022723"/>
    </source>
</evidence>
<keyword evidence="6" id="KW-1185">Reference proteome</keyword>
<dbReference type="EMBL" id="KE504127">
    <property type="protein sequence ID" value="EPT04306.1"/>
    <property type="molecule type" value="Genomic_DNA"/>
</dbReference>
<sequence length="235" mass="26883">MGYCSKECQRADWKEHKPNCRGAQTGVPAPSRNPVIKVAERMAQDPEIMCHIDGILIHTLDLFNHPENADKYAVAIAAHIEWTDVSAARERMMAMAAGREPPPLPKKVPKLFQISKTAPIENKSVPEGLDKNREEQRRLLQERGYMNGASEQPEYLVRAFLVPENKSLSTFYFTRYINQAMLDETKTWTKYTDGGMTKTNEPADVEYLIEMFDLRALQDPEFNKILTIMVPPNER</sequence>
<evidence type="ECO:0000256" key="3">
    <source>
        <dbReference type="ARBA" id="ARBA00022833"/>
    </source>
</evidence>
<dbReference type="Gene3D" id="6.10.140.2220">
    <property type="match status" value="1"/>
</dbReference>
<dbReference type="GO" id="GO:0008270">
    <property type="term" value="F:zinc ion binding"/>
    <property type="evidence" value="ECO:0007669"/>
    <property type="project" value="UniProtKB-KW"/>
</dbReference>
<evidence type="ECO:0000313" key="5">
    <source>
        <dbReference type="EMBL" id="EPT04306.1"/>
    </source>
</evidence>
<dbReference type="STRING" id="743788.S8FSV8"/>
<dbReference type="OrthoDB" id="2785376at2759"/>
<dbReference type="eggNOG" id="ENOG502R1Z9">
    <property type="taxonomic scope" value="Eukaryota"/>
</dbReference>
<keyword evidence="2" id="KW-0863">Zinc-finger</keyword>
<dbReference type="AlphaFoldDB" id="S8FSV8"/>
<name>S8FSV8_FOMSC</name>
<protein>
    <recommendedName>
        <fullName evidence="4">MYND-type domain-containing protein</fullName>
    </recommendedName>
</protein>
<dbReference type="Proteomes" id="UP000015241">
    <property type="component" value="Unassembled WGS sequence"/>
</dbReference>
<dbReference type="InParanoid" id="S8FSV8"/>
<keyword evidence="3" id="KW-0862">Zinc</keyword>
<organism evidence="5 6">
    <name type="scientific">Fomitopsis schrenkii</name>
    <name type="common">Brown rot fungus</name>
    <dbReference type="NCBI Taxonomy" id="2126942"/>
    <lineage>
        <taxon>Eukaryota</taxon>
        <taxon>Fungi</taxon>
        <taxon>Dikarya</taxon>
        <taxon>Basidiomycota</taxon>
        <taxon>Agaricomycotina</taxon>
        <taxon>Agaricomycetes</taxon>
        <taxon>Polyporales</taxon>
        <taxon>Fomitopsis</taxon>
    </lineage>
</organism>
<evidence type="ECO:0000256" key="2">
    <source>
        <dbReference type="ARBA" id="ARBA00022771"/>
    </source>
</evidence>
<feature type="domain" description="MYND-type" evidence="4">
    <location>
        <begin position="3"/>
        <end position="20"/>
    </location>
</feature>
<dbReference type="Pfam" id="PF01753">
    <property type="entry name" value="zf-MYND"/>
    <property type="match status" value="1"/>
</dbReference>
<accession>S8FSV8</accession>
<reference evidence="5 6" key="1">
    <citation type="journal article" date="2012" name="Science">
        <title>The Paleozoic origin of enzymatic lignin decomposition reconstructed from 31 fungal genomes.</title>
        <authorList>
            <person name="Floudas D."/>
            <person name="Binder M."/>
            <person name="Riley R."/>
            <person name="Barry K."/>
            <person name="Blanchette R.A."/>
            <person name="Henrissat B."/>
            <person name="Martinez A.T."/>
            <person name="Otillar R."/>
            <person name="Spatafora J.W."/>
            <person name="Yadav J.S."/>
            <person name="Aerts A."/>
            <person name="Benoit I."/>
            <person name="Boyd A."/>
            <person name="Carlson A."/>
            <person name="Copeland A."/>
            <person name="Coutinho P.M."/>
            <person name="de Vries R.P."/>
            <person name="Ferreira P."/>
            <person name="Findley K."/>
            <person name="Foster B."/>
            <person name="Gaskell J."/>
            <person name="Glotzer D."/>
            <person name="Gorecki P."/>
            <person name="Heitman J."/>
            <person name="Hesse C."/>
            <person name="Hori C."/>
            <person name="Igarashi K."/>
            <person name="Jurgens J.A."/>
            <person name="Kallen N."/>
            <person name="Kersten P."/>
            <person name="Kohler A."/>
            <person name="Kuees U."/>
            <person name="Kumar T.K.A."/>
            <person name="Kuo A."/>
            <person name="LaButti K."/>
            <person name="Larrondo L.F."/>
            <person name="Lindquist E."/>
            <person name="Ling A."/>
            <person name="Lombard V."/>
            <person name="Lucas S."/>
            <person name="Lundell T."/>
            <person name="Martin R."/>
            <person name="McLaughlin D.J."/>
            <person name="Morgenstern I."/>
            <person name="Morin E."/>
            <person name="Murat C."/>
            <person name="Nagy L.G."/>
            <person name="Nolan M."/>
            <person name="Ohm R.A."/>
            <person name="Patyshakuliyeva A."/>
            <person name="Rokas A."/>
            <person name="Ruiz-Duenas F.J."/>
            <person name="Sabat G."/>
            <person name="Salamov A."/>
            <person name="Samejima M."/>
            <person name="Schmutz J."/>
            <person name="Slot J.C."/>
            <person name="St John F."/>
            <person name="Stenlid J."/>
            <person name="Sun H."/>
            <person name="Sun S."/>
            <person name="Syed K."/>
            <person name="Tsang A."/>
            <person name="Wiebenga A."/>
            <person name="Young D."/>
            <person name="Pisabarro A."/>
            <person name="Eastwood D.C."/>
            <person name="Martin F."/>
            <person name="Cullen D."/>
            <person name="Grigoriev I.V."/>
            <person name="Hibbett D.S."/>
        </authorList>
    </citation>
    <scope>NUCLEOTIDE SEQUENCE</scope>
    <source>
        <strain evidence="6">FP-58527</strain>
    </source>
</reference>